<dbReference type="AlphaFoldDB" id="A6NRP8"/>
<feature type="domain" description="DUF1638" evidence="1">
    <location>
        <begin position="33"/>
        <end position="196"/>
    </location>
</feature>
<proteinExistence type="predicted"/>
<reference evidence="2 3" key="2">
    <citation type="submission" date="2007-06" db="EMBL/GenBank/DDBJ databases">
        <title>Draft genome sequence of Pseudoflavonifractor capillosus ATCC 29799.</title>
        <authorList>
            <person name="Sudarsanam P."/>
            <person name="Ley R."/>
            <person name="Guruge J."/>
            <person name="Turnbaugh P.J."/>
            <person name="Mahowald M."/>
            <person name="Liep D."/>
            <person name="Gordon J."/>
        </authorList>
    </citation>
    <scope>NUCLEOTIDE SEQUENCE [LARGE SCALE GENOMIC DNA]</scope>
    <source>
        <strain evidence="2 3">ATCC 29799</strain>
    </source>
</reference>
<name>A6NRP8_9FIRM</name>
<evidence type="ECO:0000259" key="1">
    <source>
        <dbReference type="Pfam" id="PF07796"/>
    </source>
</evidence>
<reference evidence="2 3" key="1">
    <citation type="submission" date="2007-04" db="EMBL/GenBank/DDBJ databases">
        <authorList>
            <person name="Fulton L."/>
            <person name="Clifton S."/>
            <person name="Fulton B."/>
            <person name="Xu J."/>
            <person name="Minx P."/>
            <person name="Pepin K.H."/>
            <person name="Johnson M."/>
            <person name="Thiruvilangam P."/>
            <person name="Bhonagiri V."/>
            <person name="Nash W.E."/>
            <person name="Mardis E.R."/>
            <person name="Wilson R.K."/>
        </authorList>
    </citation>
    <scope>NUCLEOTIDE SEQUENCE [LARGE SCALE GENOMIC DNA]</scope>
    <source>
        <strain evidence="2 3">ATCC 29799</strain>
    </source>
</reference>
<dbReference type="STRING" id="411467.BACCAP_00876"/>
<gene>
    <name evidence="2" type="ORF">BACCAP_00876</name>
</gene>
<dbReference type="eggNOG" id="COG0145">
    <property type="taxonomic scope" value="Bacteria"/>
</dbReference>
<accession>A6NRP8</accession>
<dbReference type="InterPro" id="IPR012437">
    <property type="entry name" value="DUF1638"/>
</dbReference>
<protein>
    <recommendedName>
        <fullName evidence="1">DUF1638 domain-containing protein</fullName>
    </recommendedName>
</protein>
<comment type="caution">
    <text evidence="2">The sequence shown here is derived from an EMBL/GenBank/DDBJ whole genome shotgun (WGS) entry which is preliminary data.</text>
</comment>
<dbReference type="Proteomes" id="UP000003639">
    <property type="component" value="Unassembled WGS sequence"/>
</dbReference>
<evidence type="ECO:0000313" key="3">
    <source>
        <dbReference type="Proteomes" id="UP000003639"/>
    </source>
</evidence>
<dbReference type="EMBL" id="AAXG02000006">
    <property type="protein sequence ID" value="EDN01308.1"/>
    <property type="molecule type" value="Genomic_DNA"/>
</dbReference>
<keyword evidence="3" id="KW-1185">Reference proteome</keyword>
<evidence type="ECO:0000313" key="2">
    <source>
        <dbReference type="EMBL" id="EDN01308.1"/>
    </source>
</evidence>
<dbReference type="Pfam" id="PF07796">
    <property type="entry name" value="DUF1638"/>
    <property type="match status" value="1"/>
</dbReference>
<organism evidence="2 3">
    <name type="scientific">Pseudoflavonifractor capillosus ATCC 29799</name>
    <dbReference type="NCBI Taxonomy" id="411467"/>
    <lineage>
        <taxon>Bacteria</taxon>
        <taxon>Bacillati</taxon>
        <taxon>Bacillota</taxon>
        <taxon>Clostridia</taxon>
        <taxon>Eubacteriales</taxon>
        <taxon>Oscillospiraceae</taxon>
        <taxon>Pseudoflavonifractor</taxon>
    </lineage>
</organism>
<sequence>MKMGCIILACDSLRLHVKAAQAKMGTCHEVRLLDSTLHAWPEKMNEAVFEAIAELPPQVDTVLLAMGLCGGSVSGKPFPRRTVIPKVDDCITLLLHRDQTWHPDLKECGHFYLTDTLDSRLSIENMHRRLREDYGERDGMEIFNMWFASYESVDIIDTGAYDCRSAEYVEKARRQAALVNCPLTYVDGSNLLLEKLVSGQWDHQFIVAEKGQVLDQMDFST</sequence>